<name>A0A087USE0_STEMI</name>
<feature type="domain" description="SAP" evidence="1">
    <location>
        <begin position="28"/>
        <end position="62"/>
    </location>
</feature>
<dbReference type="SUPFAM" id="SSF68906">
    <property type="entry name" value="SAP domain"/>
    <property type="match status" value="1"/>
</dbReference>
<organism evidence="2 3">
    <name type="scientific">Stegodyphus mimosarum</name>
    <name type="common">African social velvet spider</name>
    <dbReference type="NCBI Taxonomy" id="407821"/>
    <lineage>
        <taxon>Eukaryota</taxon>
        <taxon>Metazoa</taxon>
        <taxon>Ecdysozoa</taxon>
        <taxon>Arthropoda</taxon>
        <taxon>Chelicerata</taxon>
        <taxon>Arachnida</taxon>
        <taxon>Araneae</taxon>
        <taxon>Araneomorphae</taxon>
        <taxon>Entelegynae</taxon>
        <taxon>Eresoidea</taxon>
        <taxon>Eresidae</taxon>
        <taxon>Stegodyphus</taxon>
    </lineage>
</organism>
<evidence type="ECO:0000313" key="3">
    <source>
        <dbReference type="Proteomes" id="UP000054359"/>
    </source>
</evidence>
<dbReference type="OMA" id="KQKYIAR"/>
<proteinExistence type="predicted"/>
<protein>
    <recommendedName>
        <fullName evidence="1">SAP domain-containing protein</fullName>
    </recommendedName>
</protein>
<dbReference type="InterPro" id="IPR003034">
    <property type="entry name" value="SAP_dom"/>
</dbReference>
<accession>A0A087USE0</accession>
<feature type="non-terminal residue" evidence="2">
    <location>
        <position position="68"/>
    </location>
</feature>
<dbReference type="Gene3D" id="1.10.720.30">
    <property type="entry name" value="SAP domain"/>
    <property type="match status" value="1"/>
</dbReference>
<dbReference type="PROSITE" id="PS50800">
    <property type="entry name" value="SAP"/>
    <property type="match status" value="1"/>
</dbReference>
<dbReference type="EMBL" id="KK121348">
    <property type="protein sequence ID" value="KFM80279.1"/>
    <property type="molecule type" value="Genomic_DNA"/>
</dbReference>
<gene>
    <name evidence="2" type="ORF">X975_23004</name>
</gene>
<dbReference type="AlphaFoldDB" id="A0A087USE0"/>
<dbReference type="InterPro" id="IPR036361">
    <property type="entry name" value="SAP_dom_sf"/>
</dbReference>
<keyword evidence="3" id="KW-1185">Reference proteome</keyword>
<dbReference type="Pfam" id="PF02037">
    <property type="entry name" value="SAP"/>
    <property type="match status" value="1"/>
</dbReference>
<sequence length="68" mass="8000">MESITGKQKQGLATKPTKVKQKYIARDYKGMSKDDLRQELRKRGIKISGKKADLFPSFEEEYTYLWKN</sequence>
<dbReference type="OrthoDB" id="6432341at2759"/>
<evidence type="ECO:0000259" key="1">
    <source>
        <dbReference type="PROSITE" id="PS50800"/>
    </source>
</evidence>
<evidence type="ECO:0000313" key="2">
    <source>
        <dbReference type="EMBL" id="KFM80279.1"/>
    </source>
</evidence>
<dbReference type="Proteomes" id="UP000054359">
    <property type="component" value="Unassembled WGS sequence"/>
</dbReference>
<reference evidence="2 3" key="1">
    <citation type="submission" date="2013-11" db="EMBL/GenBank/DDBJ databases">
        <title>Genome sequencing of Stegodyphus mimosarum.</title>
        <authorList>
            <person name="Bechsgaard J."/>
        </authorList>
    </citation>
    <scope>NUCLEOTIDE SEQUENCE [LARGE SCALE GENOMIC DNA]</scope>
</reference>